<dbReference type="GO" id="GO:0003676">
    <property type="term" value="F:nucleic acid binding"/>
    <property type="evidence" value="ECO:0007669"/>
    <property type="project" value="InterPro"/>
</dbReference>
<reference evidence="4 5" key="1">
    <citation type="journal article" date="2007" name="PLoS Pathog.">
        <title>Genome sequence of Babesia bovis and comparative analysis of apicomplexan hemoprotozoa.</title>
        <authorList>
            <person name="Brayton K.A."/>
            <person name="Lau A.O.T."/>
            <person name="Herndon D.R."/>
            <person name="Hannick L."/>
            <person name="Kappmeyer L.S."/>
            <person name="Berens S.J."/>
            <person name="Bidwell S.L."/>
            <person name="Brown W.C."/>
            <person name="Crabtree J."/>
            <person name="Fadrosh D."/>
            <person name="Feldblum T."/>
            <person name="Forberger H.A."/>
            <person name="Haas B.J."/>
            <person name="Howell J.M."/>
            <person name="Khouri H."/>
            <person name="Koo H."/>
            <person name="Mann D.J."/>
            <person name="Norimine J."/>
            <person name="Paulsen I.T."/>
            <person name="Radune D."/>
            <person name="Ren Q."/>
            <person name="Smith R.K. Jr."/>
            <person name="Suarez C.E."/>
            <person name="White O."/>
            <person name="Wortman J.R."/>
            <person name="Knowles D.P. Jr."/>
            <person name="McElwain T.F."/>
            <person name="Nene V.M."/>
        </authorList>
    </citation>
    <scope>NUCLEOTIDE SEQUENCE [LARGE SCALE GENOMIC DNA]</scope>
    <source>
        <strain evidence="4">T2Bo</strain>
    </source>
</reference>
<feature type="compositionally biased region" description="Basic residues" evidence="2">
    <location>
        <begin position="10"/>
        <end position="19"/>
    </location>
</feature>
<name>A7AS34_BABBO</name>
<dbReference type="KEGG" id="bbo:BBOV_IV009990"/>
<dbReference type="PROSITE" id="PS50174">
    <property type="entry name" value="G_PATCH"/>
    <property type="match status" value="1"/>
</dbReference>
<dbReference type="InterPro" id="IPR000467">
    <property type="entry name" value="G_patch_dom"/>
</dbReference>
<dbReference type="PANTHER" id="PTHR23329">
    <property type="entry name" value="TUFTELIN-INTERACTING PROTEIN 11-RELATED"/>
    <property type="match status" value="1"/>
</dbReference>
<dbReference type="InterPro" id="IPR022783">
    <property type="entry name" value="GCFC_dom"/>
</dbReference>
<feature type="domain" description="G-patch" evidence="3">
    <location>
        <begin position="186"/>
        <end position="231"/>
    </location>
</feature>
<dbReference type="GO" id="GO:0000390">
    <property type="term" value="P:spliceosomal complex disassembly"/>
    <property type="evidence" value="ECO:0007669"/>
    <property type="project" value="InterPro"/>
</dbReference>
<proteinExistence type="inferred from homology"/>
<evidence type="ECO:0000313" key="4">
    <source>
        <dbReference type="EMBL" id="EDO07353.1"/>
    </source>
</evidence>
<dbReference type="Pfam" id="PF01585">
    <property type="entry name" value="G-patch"/>
    <property type="match status" value="1"/>
</dbReference>
<evidence type="ECO:0000259" key="3">
    <source>
        <dbReference type="PROSITE" id="PS50174"/>
    </source>
</evidence>
<reference evidence="5" key="3">
    <citation type="journal article" date="2021" name="Int. J. Parasitol.">
        <title>Comparative analysis of gene expression between Babesia bovis blood stages and kinetes allowed by improved genome annotation.</title>
        <authorList>
            <person name="Ueti M.W."/>
            <person name="Johnson W.C."/>
            <person name="Kappmeyer L.S."/>
            <person name="Herndon D.R."/>
            <person name="Mousel M.R."/>
            <person name="Reif K.E."/>
            <person name="Taus N.S."/>
            <person name="Ifeonu O.O."/>
            <person name="Silva J.C."/>
            <person name="Suarez C.E."/>
            <person name="Brayton K.A."/>
        </authorList>
    </citation>
    <scope>NUCLEOTIDE SEQUENCE [LARGE SCALE GENOMIC DNA]</scope>
</reference>
<dbReference type="eggNOG" id="KOG2184">
    <property type="taxonomic scope" value="Eukaryota"/>
</dbReference>
<dbReference type="VEuPathDB" id="PiroplasmaDB:BBOV_IV009990"/>
<dbReference type="InterPro" id="IPR045211">
    <property type="entry name" value="TFP11/STIP/Ntr1"/>
</dbReference>
<organism evidence="4 5">
    <name type="scientific">Babesia bovis</name>
    <dbReference type="NCBI Taxonomy" id="5865"/>
    <lineage>
        <taxon>Eukaryota</taxon>
        <taxon>Sar</taxon>
        <taxon>Alveolata</taxon>
        <taxon>Apicomplexa</taxon>
        <taxon>Aconoidasida</taxon>
        <taxon>Piroplasmida</taxon>
        <taxon>Babesiidae</taxon>
        <taxon>Babesia</taxon>
    </lineage>
</organism>
<evidence type="ECO:0000256" key="1">
    <source>
        <dbReference type="ARBA" id="ARBA00010900"/>
    </source>
</evidence>
<evidence type="ECO:0000256" key="2">
    <source>
        <dbReference type="SAM" id="MobiDB-lite"/>
    </source>
</evidence>
<dbReference type="Pfam" id="PF07842">
    <property type="entry name" value="GCFC"/>
    <property type="match status" value="1"/>
</dbReference>
<accession>A7AS34</accession>
<gene>
    <name evidence="4" type="ORF">BBOV_IV009990</name>
</gene>
<feature type="region of interest" description="Disordered" evidence="2">
    <location>
        <begin position="1"/>
        <end position="65"/>
    </location>
</feature>
<dbReference type="PANTHER" id="PTHR23329:SF1">
    <property type="entry name" value="TUFTELIN-INTERACTING PROTEIN 11"/>
    <property type="match status" value="1"/>
</dbReference>
<dbReference type="GO" id="GO:0071008">
    <property type="term" value="C:U2-type post-mRNA release spliceosomal complex"/>
    <property type="evidence" value="ECO:0007669"/>
    <property type="project" value="TreeGrafter"/>
</dbReference>
<keyword evidence="5" id="KW-1185">Reference proteome</keyword>
<dbReference type="SMART" id="SM00443">
    <property type="entry name" value="G_patch"/>
    <property type="match status" value="1"/>
</dbReference>
<sequence>MFTDASFKASTRKKNRKRTIYGVFGESESESDADDDSSHRTTMSFINEGGYESSSDEDVRRPSDTTQFVKGGMLIPETKKKEKLNKSRFRGSWNESMPLTADNNMSDMDEDFGSDSDVIDDLLTEDHQHYTKMYTSDHLTTEDGTRFSGISTKDNGHTDSLQSKFRKSDIAYNPDIGIKREDMNKMYGKGLQMIQKMGYRGGGLGKDGRGVVAPIEVKFRTKQKGLQDQGEISNATRQLVTDMQEASIHIKVTDISYTNAWRKRDSNTHVADGSCDSDLTIALDLLIKELLDKLKCNVSMDRSNRNQLEYAQNSLQQAEECMKRIQSDIISRQRQLETSRMLVSDFLASCKNIDKKLDSIVDDSNEKAYCDILLELFGYIRDYENRNSDLMSLLNVDIVTRKYVEYCLARLYNKWDISSKPDHGCILLSHINEFMISRKEYDTVKSFIFSYIEPLIVDYFENNWNVSETDRGLQIYDIWNSVPILGNNSISNLTEKVRSKIASKLVNFMSNRQTIHIAYIVVHPWLEVLGNDRIKSLIHTFIQGAKEMISKDSVNDVQRCLESLNAWSVLLSRENVEELNSHISTCLVLALKTVTIDPRCQDTSIIEKAILWHNYLGNESLSDVFSKDIMLRWFDVLRSWLARTSVEFEEVIVWYNGWKSLFPPSMLKGTSLEKNFKNALMCMDRASQDILNKHTLQTDSKDSNYKEKVKETLKNRVEALGATHGITLLKRNGLTYEGFQVYMYGNASIYFNGDHLMLFNGNNAVEISIDTLIKHAM</sequence>
<dbReference type="EMBL" id="AAXT01000002">
    <property type="protein sequence ID" value="EDO07353.1"/>
    <property type="molecule type" value="Genomic_DNA"/>
</dbReference>
<comment type="caution">
    <text evidence="4">The sequence shown here is derived from an EMBL/GenBank/DDBJ whole genome shotgun (WGS) entry which is preliminary data.</text>
</comment>
<reference evidence="5" key="2">
    <citation type="journal article" date="2020" name="Data Brief">
        <title>Transcriptome dataset of Babesia bovis life stages within vertebrate and invertebrate hosts.</title>
        <authorList>
            <person name="Ueti M.W."/>
            <person name="Johnson W.C."/>
            <person name="Kappmeyer L.S."/>
            <person name="Herndon D.R."/>
            <person name="Mousel M.R."/>
            <person name="Reif K.E."/>
            <person name="Taus N.S."/>
            <person name="Ifeonu O.O."/>
            <person name="Silva J.C."/>
            <person name="Suarez C.E."/>
            <person name="Brayton K.A."/>
        </authorList>
    </citation>
    <scope>NUCLEOTIDE SEQUENCE [LARGE SCALE GENOMIC DNA]</scope>
</reference>
<dbReference type="Proteomes" id="UP000002173">
    <property type="component" value="Unassembled WGS sequence"/>
</dbReference>
<dbReference type="STRING" id="5865.A7AS34"/>
<dbReference type="AlphaFoldDB" id="A7AS34"/>
<comment type="similarity">
    <text evidence="1">Belongs to the TFP11/STIP family.</text>
</comment>
<dbReference type="OMA" id="CEQDIIQ"/>
<dbReference type="RefSeq" id="XP_001610921.1">
    <property type="nucleotide sequence ID" value="XM_001610871.1"/>
</dbReference>
<protein>
    <recommendedName>
        <fullName evidence="3">G-patch domain-containing protein</fullName>
    </recommendedName>
</protein>
<dbReference type="GeneID" id="5479155"/>
<dbReference type="InParanoid" id="A7AS34"/>
<evidence type="ECO:0000313" key="5">
    <source>
        <dbReference type="Proteomes" id="UP000002173"/>
    </source>
</evidence>